<evidence type="ECO:0000313" key="2">
    <source>
        <dbReference type="EMBL" id="MDQ0503283.1"/>
    </source>
</evidence>
<feature type="transmembrane region" description="Helical" evidence="1">
    <location>
        <begin position="49"/>
        <end position="69"/>
    </location>
</feature>
<proteinExistence type="predicted"/>
<keyword evidence="1" id="KW-0812">Transmembrane</keyword>
<name>A0ABU0L855_XANAG</name>
<dbReference type="PANTHER" id="PTHR36535">
    <property type="entry name" value="YALI0E30327P"/>
    <property type="match status" value="1"/>
</dbReference>
<keyword evidence="1" id="KW-1133">Transmembrane helix</keyword>
<evidence type="ECO:0000313" key="3">
    <source>
        <dbReference type="Proteomes" id="UP001241747"/>
    </source>
</evidence>
<evidence type="ECO:0008006" key="4">
    <source>
        <dbReference type="Google" id="ProtNLM"/>
    </source>
</evidence>
<sequence length="143" mass="15363">MIVGHLALLVAALFTGAALYINVVEQPARLRLAASAALGEWKPSYRRGILMQASLALLGSALGAVAFWQTGDWQWLAGGVLLLANWPYTLIGIMPTNRRLLAARDEDAGEDTQRLIANWGQLHMVRTGFGAVASFVFLCAALA</sequence>
<keyword evidence="3" id="KW-1185">Reference proteome</keyword>
<gene>
    <name evidence="2" type="ORF">QOZ94_000053</name>
</gene>
<organism evidence="2 3">
    <name type="scientific">Xanthobacter agilis</name>
    <dbReference type="NCBI Taxonomy" id="47492"/>
    <lineage>
        <taxon>Bacteria</taxon>
        <taxon>Pseudomonadati</taxon>
        <taxon>Pseudomonadota</taxon>
        <taxon>Alphaproteobacteria</taxon>
        <taxon>Hyphomicrobiales</taxon>
        <taxon>Xanthobacteraceae</taxon>
        <taxon>Xanthobacter</taxon>
    </lineage>
</organism>
<comment type="caution">
    <text evidence="2">The sequence shown here is derived from an EMBL/GenBank/DDBJ whole genome shotgun (WGS) entry which is preliminary data.</text>
</comment>
<dbReference type="PANTHER" id="PTHR36535:SF1">
    <property type="entry name" value="DUF1772 DOMAIN-CONTAINING PROTEIN"/>
    <property type="match status" value="1"/>
</dbReference>
<keyword evidence="1" id="KW-0472">Membrane</keyword>
<dbReference type="InterPro" id="IPR013901">
    <property type="entry name" value="Anthrone_oxy"/>
</dbReference>
<dbReference type="Pfam" id="PF08592">
    <property type="entry name" value="Anthrone_oxy"/>
    <property type="match status" value="1"/>
</dbReference>
<dbReference type="RefSeq" id="WP_272904221.1">
    <property type="nucleotide sequence ID" value="NZ_JABWGX010000015.1"/>
</dbReference>
<accession>A0ABU0L855</accession>
<feature type="transmembrane region" description="Helical" evidence="1">
    <location>
        <begin position="75"/>
        <end position="94"/>
    </location>
</feature>
<dbReference type="EMBL" id="JAUSVY010000001">
    <property type="protein sequence ID" value="MDQ0503283.1"/>
    <property type="molecule type" value="Genomic_DNA"/>
</dbReference>
<dbReference type="Proteomes" id="UP001241747">
    <property type="component" value="Unassembled WGS sequence"/>
</dbReference>
<reference evidence="2 3" key="1">
    <citation type="submission" date="2023-07" db="EMBL/GenBank/DDBJ databases">
        <title>Genomic Encyclopedia of Type Strains, Phase IV (KMG-IV): sequencing the most valuable type-strain genomes for metagenomic binning, comparative biology and taxonomic classification.</title>
        <authorList>
            <person name="Goeker M."/>
        </authorList>
    </citation>
    <scope>NUCLEOTIDE SEQUENCE [LARGE SCALE GENOMIC DNA]</scope>
    <source>
        <strain evidence="2 3">DSM 3770</strain>
    </source>
</reference>
<protein>
    <recommendedName>
        <fullName evidence="4">DUF1772 domain-containing protein</fullName>
    </recommendedName>
</protein>
<evidence type="ECO:0000256" key="1">
    <source>
        <dbReference type="SAM" id="Phobius"/>
    </source>
</evidence>
<feature type="transmembrane region" description="Helical" evidence="1">
    <location>
        <begin position="6"/>
        <end position="24"/>
    </location>
</feature>